<dbReference type="PROSITE" id="PS51118">
    <property type="entry name" value="HTH_HXLR"/>
    <property type="match status" value="1"/>
</dbReference>
<dbReference type="CDD" id="cd00090">
    <property type="entry name" value="HTH_ARSR"/>
    <property type="match status" value="1"/>
</dbReference>
<dbReference type="Pfam" id="PF01638">
    <property type="entry name" value="HxlR"/>
    <property type="match status" value="1"/>
</dbReference>
<dbReference type="AlphaFoldDB" id="A0A4P6F1L4"/>
<keyword evidence="1" id="KW-0805">Transcription regulation</keyword>
<evidence type="ECO:0000256" key="1">
    <source>
        <dbReference type="ARBA" id="ARBA00023015"/>
    </source>
</evidence>
<dbReference type="PANTHER" id="PTHR33204">
    <property type="entry name" value="TRANSCRIPTIONAL REGULATOR, MARR FAMILY"/>
    <property type="match status" value="1"/>
</dbReference>
<dbReference type="Gene3D" id="1.10.10.10">
    <property type="entry name" value="Winged helix-like DNA-binding domain superfamily/Winged helix DNA-binding domain"/>
    <property type="match status" value="1"/>
</dbReference>
<keyword evidence="6" id="KW-1185">Reference proteome</keyword>
<keyword evidence="2" id="KW-0238">DNA-binding</keyword>
<evidence type="ECO:0000256" key="2">
    <source>
        <dbReference type="ARBA" id="ARBA00023125"/>
    </source>
</evidence>
<reference evidence="5 6" key="1">
    <citation type="submission" date="2019-01" db="EMBL/GenBank/DDBJ databases">
        <title>Genome sequencing of strain FW100M-2.</title>
        <authorList>
            <person name="Heo J."/>
            <person name="Kim S.-J."/>
            <person name="Kim J.-S."/>
            <person name="Hong S.-B."/>
            <person name="Kwon S.-W."/>
        </authorList>
    </citation>
    <scope>NUCLEOTIDE SEQUENCE [LARGE SCALE GENOMIC DNA]</scope>
    <source>
        <strain evidence="5 6">FW100M-2</strain>
    </source>
</reference>
<name>A0A4P6F1L4_9BACL</name>
<evidence type="ECO:0000256" key="3">
    <source>
        <dbReference type="ARBA" id="ARBA00023163"/>
    </source>
</evidence>
<dbReference type="Proteomes" id="UP000293568">
    <property type="component" value="Chromosome"/>
</dbReference>
<dbReference type="GO" id="GO:0003677">
    <property type="term" value="F:DNA binding"/>
    <property type="evidence" value="ECO:0007669"/>
    <property type="project" value="UniProtKB-KW"/>
</dbReference>
<proteinExistence type="predicted"/>
<dbReference type="InterPro" id="IPR036388">
    <property type="entry name" value="WH-like_DNA-bd_sf"/>
</dbReference>
<gene>
    <name evidence="5" type="ORF">ET464_11550</name>
</gene>
<dbReference type="InterPro" id="IPR002577">
    <property type="entry name" value="HTH_HxlR"/>
</dbReference>
<dbReference type="EMBL" id="CP035492">
    <property type="protein sequence ID" value="QAY66937.1"/>
    <property type="molecule type" value="Genomic_DNA"/>
</dbReference>
<dbReference type="InterPro" id="IPR011991">
    <property type="entry name" value="ArsR-like_HTH"/>
</dbReference>
<protein>
    <submittedName>
        <fullName evidence="5">Transcriptional regulator</fullName>
    </submittedName>
</protein>
<evidence type="ECO:0000259" key="4">
    <source>
        <dbReference type="PROSITE" id="PS51118"/>
    </source>
</evidence>
<organism evidence="5 6">
    <name type="scientific">Paenibacillus protaetiae</name>
    <dbReference type="NCBI Taxonomy" id="2509456"/>
    <lineage>
        <taxon>Bacteria</taxon>
        <taxon>Bacillati</taxon>
        <taxon>Bacillota</taxon>
        <taxon>Bacilli</taxon>
        <taxon>Bacillales</taxon>
        <taxon>Paenibacillaceae</taxon>
        <taxon>Paenibacillus</taxon>
    </lineage>
</organism>
<evidence type="ECO:0000313" key="5">
    <source>
        <dbReference type="EMBL" id="QAY66937.1"/>
    </source>
</evidence>
<dbReference type="RefSeq" id="WP_129441036.1">
    <property type="nucleotide sequence ID" value="NZ_CP035492.1"/>
</dbReference>
<dbReference type="PANTHER" id="PTHR33204:SF29">
    <property type="entry name" value="TRANSCRIPTIONAL REGULATOR"/>
    <property type="match status" value="1"/>
</dbReference>
<dbReference type="KEGG" id="pprt:ET464_11550"/>
<dbReference type="InterPro" id="IPR036390">
    <property type="entry name" value="WH_DNA-bd_sf"/>
</dbReference>
<sequence length="114" mass="13376">MAANHIATFEECPIVHAQNVISGKWKIIILWELREQKKRFSELQRAIPHVTQSMLTQQLRELEKYGMVHREVYREVPPRVEYSLTEIARDLLPVLEQLDAWGAKYLARNASGHR</sequence>
<keyword evidence="3" id="KW-0804">Transcription</keyword>
<accession>A0A4P6F1L4</accession>
<feature type="domain" description="HTH hxlR-type" evidence="4">
    <location>
        <begin position="12"/>
        <end position="110"/>
    </location>
</feature>
<dbReference type="SUPFAM" id="SSF46785">
    <property type="entry name" value="Winged helix' DNA-binding domain"/>
    <property type="match status" value="1"/>
</dbReference>
<evidence type="ECO:0000313" key="6">
    <source>
        <dbReference type="Proteomes" id="UP000293568"/>
    </source>
</evidence>
<dbReference type="OrthoDB" id="9791143at2"/>